<protein>
    <submittedName>
        <fullName evidence="2">Uncharacterized protein</fullName>
    </submittedName>
</protein>
<evidence type="ECO:0000313" key="2">
    <source>
        <dbReference type="EMBL" id="KFM66006.1"/>
    </source>
</evidence>
<reference evidence="2 3" key="1">
    <citation type="submission" date="2013-11" db="EMBL/GenBank/DDBJ databases">
        <title>Genome sequencing of Stegodyphus mimosarum.</title>
        <authorList>
            <person name="Bechsgaard J."/>
        </authorList>
    </citation>
    <scope>NUCLEOTIDE SEQUENCE [LARGE SCALE GENOMIC DNA]</scope>
</reference>
<gene>
    <name evidence="2" type="ORF">X975_22529</name>
</gene>
<sequence length="272" mass="31059">MGRSGSDLKPFLHDGLENAKYKNLVYINAVLMIFQLKFPRKSKNLSISDQQLLMDWDMIKGRTYRGPEDYSRAMRAFKRALKKSNYIKCLNESKLIYRFASIEELEELRKKRKTGTELKKVVDVNICSPLSTDSGYDSAKSPETPLEYKFLSHKNSVLSSIAHDHYFGGLSDIVEETFEDVMTSEGFCGDTEIKAADDLLMDLETEIKAAEDLLMDLETEMKAADDLPMDLETEIKAADDLPMNLQSVQLESLLRLDVTEFEALWNDLDHES</sequence>
<dbReference type="EMBL" id="KK115780">
    <property type="protein sequence ID" value="KFM66006.1"/>
    <property type="molecule type" value="Genomic_DNA"/>
</dbReference>
<evidence type="ECO:0000313" key="3">
    <source>
        <dbReference type="Proteomes" id="UP000054359"/>
    </source>
</evidence>
<dbReference type="OrthoDB" id="6437671at2759"/>
<proteinExistence type="predicted"/>
<dbReference type="Gene3D" id="1.10.10.10">
    <property type="entry name" value="Winged helix-like DNA-binding domain superfamily/Winged helix DNA-binding domain"/>
    <property type="match status" value="1"/>
</dbReference>
<name>A0A087TLL7_STEMI</name>
<keyword evidence="3" id="KW-1185">Reference proteome</keyword>
<keyword evidence="1" id="KW-0175">Coiled coil</keyword>
<feature type="coiled-coil region" evidence="1">
    <location>
        <begin position="193"/>
        <end position="227"/>
    </location>
</feature>
<feature type="non-terminal residue" evidence="2">
    <location>
        <position position="272"/>
    </location>
</feature>
<evidence type="ECO:0000256" key="1">
    <source>
        <dbReference type="SAM" id="Coils"/>
    </source>
</evidence>
<organism evidence="2 3">
    <name type="scientific">Stegodyphus mimosarum</name>
    <name type="common">African social velvet spider</name>
    <dbReference type="NCBI Taxonomy" id="407821"/>
    <lineage>
        <taxon>Eukaryota</taxon>
        <taxon>Metazoa</taxon>
        <taxon>Ecdysozoa</taxon>
        <taxon>Arthropoda</taxon>
        <taxon>Chelicerata</taxon>
        <taxon>Arachnida</taxon>
        <taxon>Araneae</taxon>
        <taxon>Araneomorphae</taxon>
        <taxon>Entelegynae</taxon>
        <taxon>Eresoidea</taxon>
        <taxon>Eresidae</taxon>
        <taxon>Stegodyphus</taxon>
    </lineage>
</organism>
<dbReference type="AlphaFoldDB" id="A0A087TLL7"/>
<accession>A0A087TLL7</accession>
<dbReference type="InterPro" id="IPR036388">
    <property type="entry name" value="WH-like_DNA-bd_sf"/>
</dbReference>
<dbReference type="Proteomes" id="UP000054359">
    <property type="component" value="Unassembled WGS sequence"/>
</dbReference>